<evidence type="ECO:0000259" key="3">
    <source>
        <dbReference type="Pfam" id="PF09345"/>
    </source>
</evidence>
<dbReference type="SMART" id="SM00369">
    <property type="entry name" value="LRR_TYP"/>
    <property type="match status" value="3"/>
</dbReference>
<dbReference type="PANTHER" id="PTHR48051">
    <property type="match status" value="1"/>
</dbReference>
<keyword evidence="5" id="KW-1185">Reference proteome</keyword>
<dbReference type="EMBL" id="AAWS01000038">
    <property type="protein sequence ID" value="EAY26152.1"/>
    <property type="molecule type" value="Genomic_DNA"/>
</dbReference>
<evidence type="ECO:0000256" key="2">
    <source>
        <dbReference type="ARBA" id="ARBA00022737"/>
    </source>
</evidence>
<dbReference type="eggNOG" id="COG4886">
    <property type="taxonomic scope" value="Bacteria"/>
</dbReference>
<dbReference type="InterPro" id="IPR003591">
    <property type="entry name" value="Leu-rich_rpt_typical-subtyp"/>
</dbReference>
<name>A1ZU39_MICM2</name>
<dbReference type="RefSeq" id="WP_002701583.1">
    <property type="nucleotide sequence ID" value="NZ_AAWS01000038.1"/>
</dbReference>
<comment type="caution">
    <text evidence="4">The sequence shown here is derived from an EMBL/GenBank/DDBJ whole genome shotgun (WGS) entry which is preliminary data.</text>
</comment>
<accession>A1ZU39</accession>
<evidence type="ECO:0000256" key="1">
    <source>
        <dbReference type="ARBA" id="ARBA00022614"/>
    </source>
</evidence>
<dbReference type="Proteomes" id="UP000004095">
    <property type="component" value="Unassembled WGS sequence"/>
</dbReference>
<keyword evidence="2" id="KW-0677">Repeat</keyword>
<dbReference type="Pfam" id="PF09345">
    <property type="entry name" value="SiaC"/>
    <property type="match status" value="1"/>
</dbReference>
<feature type="domain" description="SiaC family regulatory phosphoprotein" evidence="3">
    <location>
        <begin position="249"/>
        <end position="356"/>
    </location>
</feature>
<organism evidence="4 5">
    <name type="scientific">Microscilla marina ATCC 23134</name>
    <dbReference type="NCBI Taxonomy" id="313606"/>
    <lineage>
        <taxon>Bacteria</taxon>
        <taxon>Pseudomonadati</taxon>
        <taxon>Bacteroidota</taxon>
        <taxon>Cytophagia</taxon>
        <taxon>Cytophagales</taxon>
        <taxon>Microscillaceae</taxon>
        <taxon>Microscilla</taxon>
    </lineage>
</organism>
<protein>
    <submittedName>
        <fullName evidence="4">Leucine Rich Repeat domain protein</fullName>
    </submittedName>
</protein>
<dbReference type="InterPro" id="IPR050216">
    <property type="entry name" value="LRR_domain-containing"/>
</dbReference>
<dbReference type="SUPFAM" id="SSF52058">
    <property type="entry name" value="L domain-like"/>
    <property type="match status" value="1"/>
</dbReference>
<dbReference type="InterPro" id="IPR018530">
    <property type="entry name" value="SiaC"/>
</dbReference>
<dbReference type="PANTHER" id="PTHR48051:SF1">
    <property type="entry name" value="RAS SUPPRESSOR PROTEIN 1"/>
    <property type="match status" value="1"/>
</dbReference>
<dbReference type="Gene3D" id="3.80.10.10">
    <property type="entry name" value="Ribonuclease Inhibitor"/>
    <property type="match status" value="1"/>
</dbReference>
<evidence type="ECO:0000313" key="5">
    <source>
        <dbReference type="Proteomes" id="UP000004095"/>
    </source>
</evidence>
<reference evidence="4 5" key="1">
    <citation type="submission" date="2007-01" db="EMBL/GenBank/DDBJ databases">
        <authorList>
            <person name="Haygood M."/>
            <person name="Podell S."/>
            <person name="Anderson C."/>
            <person name="Hopkinson B."/>
            <person name="Roe K."/>
            <person name="Barbeau K."/>
            <person name="Gaasterland T."/>
            <person name="Ferriera S."/>
            <person name="Johnson J."/>
            <person name="Kravitz S."/>
            <person name="Beeson K."/>
            <person name="Sutton G."/>
            <person name="Rogers Y.-H."/>
            <person name="Friedman R."/>
            <person name="Frazier M."/>
            <person name="Venter J.C."/>
        </authorList>
    </citation>
    <scope>NUCLEOTIDE SEQUENCE [LARGE SCALE GENOMIC DNA]</scope>
    <source>
        <strain evidence="4 5">ATCC 23134</strain>
    </source>
</reference>
<sequence>MQVNDANHIQKLIQLIESESLTNIDLALQIIKGMGLPDHRKLHRLLLSYRPVKVRRLCLQKGFFHLFQNTPGMLGVSDYKLSFSDILPYFSKLSWLQGFDFSNDAALKTLPRGLEYFTHIKHLQLAYTSLTTLPGFLQHLSHLEQLNLSYTPFKKLPIVLSFLLHLKTLHITGTLIDNLPDVLPYLSKLEQLYVSANHLQNLDAQTERHLKKIKEIWVPQNEVNQLPAQVLGWTNLRTHLPRYWHSPGSDSPFILLDAINGVFQMKGNSIMEEALVFYEPTLDWWTQYQQASNQVTRFHVDLHYWNTSSSKLLLDVFSRLDTIPGSVIVWHLDLDDEELEETGYEFAELVKVPFEFYFRW</sequence>
<dbReference type="AlphaFoldDB" id="A1ZU39"/>
<keyword evidence="1" id="KW-0433">Leucine-rich repeat</keyword>
<proteinExistence type="predicted"/>
<evidence type="ECO:0000313" key="4">
    <source>
        <dbReference type="EMBL" id="EAY26152.1"/>
    </source>
</evidence>
<dbReference type="InterPro" id="IPR032675">
    <property type="entry name" value="LRR_dom_sf"/>
</dbReference>
<dbReference type="GO" id="GO:0005737">
    <property type="term" value="C:cytoplasm"/>
    <property type="evidence" value="ECO:0007669"/>
    <property type="project" value="TreeGrafter"/>
</dbReference>
<gene>
    <name evidence="4" type="ORF">M23134_06025</name>
</gene>